<dbReference type="GO" id="GO:0071111">
    <property type="term" value="F:cyclic-guanylate-specific phosphodiesterase activity"/>
    <property type="evidence" value="ECO:0007669"/>
    <property type="project" value="InterPro"/>
</dbReference>
<dbReference type="SUPFAM" id="SSF52172">
    <property type="entry name" value="CheY-like"/>
    <property type="match status" value="1"/>
</dbReference>
<dbReference type="Pfam" id="PF00072">
    <property type="entry name" value="Response_reg"/>
    <property type="match status" value="1"/>
</dbReference>
<dbReference type="AlphaFoldDB" id="A0A6J6CX28"/>
<reference evidence="3" key="1">
    <citation type="submission" date="2020-05" db="EMBL/GenBank/DDBJ databases">
        <authorList>
            <person name="Chiriac C."/>
            <person name="Salcher M."/>
            <person name="Ghai R."/>
            <person name="Kavagutti S V."/>
        </authorList>
    </citation>
    <scope>NUCLEOTIDE SEQUENCE</scope>
</reference>
<dbReference type="PANTHER" id="PTHR33121:SF76">
    <property type="entry name" value="SIGNALING PROTEIN"/>
    <property type="match status" value="1"/>
</dbReference>
<dbReference type="InterPro" id="IPR050706">
    <property type="entry name" value="Cyclic-di-GMP_PDE-like"/>
</dbReference>
<dbReference type="InterPro" id="IPR035919">
    <property type="entry name" value="EAL_sf"/>
</dbReference>
<dbReference type="SMART" id="SM00052">
    <property type="entry name" value="EAL"/>
    <property type="match status" value="1"/>
</dbReference>
<dbReference type="InterPro" id="IPR001789">
    <property type="entry name" value="Sig_transdc_resp-reg_receiver"/>
</dbReference>
<dbReference type="CDD" id="cd01948">
    <property type="entry name" value="EAL"/>
    <property type="match status" value="1"/>
</dbReference>
<dbReference type="Gene3D" id="3.40.50.2300">
    <property type="match status" value="1"/>
</dbReference>
<accession>A0A6J6CX28</accession>
<dbReference type="SUPFAM" id="SSF141868">
    <property type="entry name" value="EAL domain-like"/>
    <property type="match status" value="1"/>
</dbReference>
<dbReference type="GO" id="GO:0000160">
    <property type="term" value="P:phosphorelay signal transduction system"/>
    <property type="evidence" value="ECO:0007669"/>
    <property type="project" value="InterPro"/>
</dbReference>
<organism evidence="3">
    <name type="scientific">freshwater metagenome</name>
    <dbReference type="NCBI Taxonomy" id="449393"/>
    <lineage>
        <taxon>unclassified sequences</taxon>
        <taxon>metagenomes</taxon>
        <taxon>ecological metagenomes</taxon>
    </lineage>
</organism>
<dbReference type="SMART" id="SM00448">
    <property type="entry name" value="REC"/>
    <property type="match status" value="1"/>
</dbReference>
<protein>
    <submittedName>
        <fullName evidence="3">Unannotated protein</fullName>
    </submittedName>
</protein>
<feature type="domain" description="Response regulatory" evidence="1">
    <location>
        <begin position="23"/>
        <end position="139"/>
    </location>
</feature>
<dbReference type="InterPro" id="IPR001633">
    <property type="entry name" value="EAL_dom"/>
</dbReference>
<sequence length="394" mass="42334">MHAPPVLPMAAIDRAHQVLVGRSILVVDDDAVMGKLYSAGLGARGAAVTVVNSSEAALELLVDTEFDLIIVDKSLPGLSGDELVRALRETDQNAMRPIVMVSGHADVAERMVSYDAGVTDYVIKPVSMTELMAKVSALLRHGDALRTSRVRATRAEQEAMRGRLVERAWQPHFQPIVRLADLSVIGYEALTRFADGANPEICFDTARRSGLGPELEIAVLEDALHAAAQLPGGAWVSVNASPSTIMDPEFDRVIATSTTRIVIELLETEPVGDHPDMLDRVANLPGAPLLACDDTGSGWAGLRQLVELRPQVVKLDRALVSGIDRDPTRRALVSGLRHFTNEIGALLLAEGIETVGELDTLIALDVDLGQGYLLGAPMGLEELQRRHANAHVTS</sequence>
<dbReference type="PANTHER" id="PTHR33121">
    <property type="entry name" value="CYCLIC DI-GMP PHOSPHODIESTERASE PDEF"/>
    <property type="match status" value="1"/>
</dbReference>
<gene>
    <name evidence="3" type="ORF">UFOPK1493_01419</name>
</gene>
<dbReference type="PROSITE" id="PS50883">
    <property type="entry name" value="EAL"/>
    <property type="match status" value="1"/>
</dbReference>
<name>A0A6J6CX28_9ZZZZ</name>
<dbReference type="Gene3D" id="3.20.20.450">
    <property type="entry name" value="EAL domain"/>
    <property type="match status" value="1"/>
</dbReference>
<dbReference type="CDD" id="cd00156">
    <property type="entry name" value="REC"/>
    <property type="match status" value="1"/>
</dbReference>
<proteinExistence type="predicted"/>
<feature type="domain" description="EAL" evidence="2">
    <location>
        <begin position="149"/>
        <end position="391"/>
    </location>
</feature>
<evidence type="ECO:0000259" key="2">
    <source>
        <dbReference type="PROSITE" id="PS50883"/>
    </source>
</evidence>
<dbReference type="InterPro" id="IPR011006">
    <property type="entry name" value="CheY-like_superfamily"/>
</dbReference>
<dbReference type="Pfam" id="PF00563">
    <property type="entry name" value="EAL"/>
    <property type="match status" value="1"/>
</dbReference>
<dbReference type="EMBL" id="CAEZSR010000041">
    <property type="protein sequence ID" value="CAB4556151.1"/>
    <property type="molecule type" value="Genomic_DNA"/>
</dbReference>
<dbReference type="PROSITE" id="PS50110">
    <property type="entry name" value="RESPONSE_REGULATORY"/>
    <property type="match status" value="1"/>
</dbReference>
<evidence type="ECO:0000259" key="1">
    <source>
        <dbReference type="PROSITE" id="PS50110"/>
    </source>
</evidence>
<evidence type="ECO:0000313" key="3">
    <source>
        <dbReference type="EMBL" id="CAB4556151.1"/>
    </source>
</evidence>